<dbReference type="InterPro" id="IPR011856">
    <property type="entry name" value="tRNA_endonuc-like_dom_sf"/>
</dbReference>
<dbReference type="Gene3D" id="3.40.1350.10">
    <property type="match status" value="1"/>
</dbReference>
<dbReference type="HAMAP" id="MF_00048">
    <property type="entry name" value="UPF0102"/>
    <property type="match status" value="1"/>
</dbReference>
<name>A0ABV9VME0_9ACTN</name>
<keyword evidence="4" id="KW-1185">Reference proteome</keyword>
<dbReference type="PANTHER" id="PTHR34039">
    <property type="entry name" value="UPF0102 PROTEIN YRAN"/>
    <property type="match status" value="1"/>
</dbReference>
<sequence length="119" mass="13083">MTNTNQIVGRYGERLAGRHLLARGLVLLDRNWRCPSGELDIVARDGPVLVFVEVKTRRSGRFGVPAEAVGADKARRLRRLAAQWLAAHAAGDRREIRFDVVSVLLGGTTVGVEHLRGAF</sequence>
<dbReference type="RefSeq" id="WP_380112939.1">
    <property type="nucleotide sequence ID" value="NZ_JBHSIU010000004.1"/>
</dbReference>
<evidence type="ECO:0000313" key="4">
    <source>
        <dbReference type="Proteomes" id="UP001595912"/>
    </source>
</evidence>
<dbReference type="NCBIfam" id="TIGR00252">
    <property type="entry name" value="YraN family protein"/>
    <property type="match status" value="1"/>
</dbReference>
<dbReference type="Proteomes" id="UP001595912">
    <property type="component" value="Unassembled WGS sequence"/>
</dbReference>
<dbReference type="Pfam" id="PF02021">
    <property type="entry name" value="UPF0102"/>
    <property type="match status" value="1"/>
</dbReference>
<dbReference type="NCBIfam" id="NF009154">
    <property type="entry name" value="PRK12497.3-3"/>
    <property type="match status" value="1"/>
</dbReference>
<proteinExistence type="inferred from homology"/>
<reference evidence="4" key="1">
    <citation type="journal article" date="2019" name="Int. J. Syst. Evol. Microbiol.">
        <title>The Global Catalogue of Microorganisms (GCM) 10K type strain sequencing project: providing services to taxonomists for standard genome sequencing and annotation.</title>
        <authorList>
            <consortium name="The Broad Institute Genomics Platform"/>
            <consortium name="The Broad Institute Genome Sequencing Center for Infectious Disease"/>
            <person name="Wu L."/>
            <person name="Ma J."/>
        </authorList>
    </citation>
    <scope>NUCLEOTIDE SEQUENCE [LARGE SCALE GENOMIC DNA]</scope>
    <source>
        <strain evidence="4">CGMCC 4.7152</strain>
    </source>
</reference>
<dbReference type="EMBL" id="JBHSIU010000004">
    <property type="protein sequence ID" value="MFC4996725.1"/>
    <property type="molecule type" value="Genomic_DNA"/>
</dbReference>
<gene>
    <name evidence="3" type="ORF">ACFPIJ_02660</name>
</gene>
<dbReference type="SUPFAM" id="SSF52980">
    <property type="entry name" value="Restriction endonuclease-like"/>
    <property type="match status" value="1"/>
</dbReference>
<evidence type="ECO:0000256" key="2">
    <source>
        <dbReference type="HAMAP-Rule" id="MF_00048"/>
    </source>
</evidence>
<organism evidence="3 4">
    <name type="scientific">Dactylosporangium cerinum</name>
    <dbReference type="NCBI Taxonomy" id="1434730"/>
    <lineage>
        <taxon>Bacteria</taxon>
        <taxon>Bacillati</taxon>
        <taxon>Actinomycetota</taxon>
        <taxon>Actinomycetes</taxon>
        <taxon>Micromonosporales</taxon>
        <taxon>Micromonosporaceae</taxon>
        <taxon>Dactylosporangium</taxon>
    </lineage>
</organism>
<dbReference type="CDD" id="cd20736">
    <property type="entry name" value="PoNe_Nuclease"/>
    <property type="match status" value="1"/>
</dbReference>
<evidence type="ECO:0000256" key="1">
    <source>
        <dbReference type="ARBA" id="ARBA00006738"/>
    </source>
</evidence>
<evidence type="ECO:0000313" key="3">
    <source>
        <dbReference type="EMBL" id="MFC4996725.1"/>
    </source>
</evidence>
<comment type="similarity">
    <text evidence="1 2">Belongs to the UPF0102 family.</text>
</comment>
<accession>A0ABV9VME0</accession>
<dbReference type="NCBIfam" id="NF009150">
    <property type="entry name" value="PRK12497.1-3"/>
    <property type="match status" value="1"/>
</dbReference>
<dbReference type="PANTHER" id="PTHR34039:SF1">
    <property type="entry name" value="UPF0102 PROTEIN YRAN"/>
    <property type="match status" value="1"/>
</dbReference>
<dbReference type="InterPro" id="IPR003509">
    <property type="entry name" value="UPF0102_YraN-like"/>
</dbReference>
<protein>
    <recommendedName>
        <fullName evidence="2">UPF0102 protein ACFPIJ_02660</fullName>
    </recommendedName>
</protein>
<comment type="caution">
    <text evidence="3">The sequence shown here is derived from an EMBL/GenBank/DDBJ whole genome shotgun (WGS) entry which is preliminary data.</text>
</comment>
<dbReference type="InterPro" id="IPR011335">
    <property type="entry name" value="Restrct_endonuc-II-like"/>
</dbReference>